<reference evidence="2" key="1">
    <citation type="submission" date="2020-08" db="EMBL/GenBank/DDBJ databases">
        <title>Genome sequencing and assembly of the red palm weevil Rhynchophorus ferrugineus.</title>
        <authorList>
            <person name="Dias G.B."/>
            <person name="Bergman C.M."/>
            <person name="Manee M."/>
        </authorList>
    </citation>
    <scope>NUCLEOTIDE SEQUENCE</scope>
    <source>
        <strain evidence="2">AA-2017</strain>
        <tissue evidence="2">Whole larva</tissue>
    </source>
</reference>
<keyword evidence="3" id="KW-1185">Reference proteome</keyword>
<feature type="non-terminal residue" evidence="2">
    <location>
        <position position="1"/>
    </location>
</feature>
<feature type="region of interest" description="Disordered" evidence="1">
    <location>
        <begin position="1"/>
        <end position="61"/>
    </location>
</feature>
<proteinExistence type="predicted"/>
<organism evidence="2 3">
    <name type="scientific">Rhynchophorus ferrugineus</name>
    <name type="common">Red palm weevil</name>
    <name type="synonym">Curculio ferrugineus</name>
    <dbReference type="NCBI Taxonomy" id="354439"/>
    <lineage>
        <taxon>Eukaryota</taxon>
        <taxon>Metazoa</taxon>
        <taxon>Ecdysozoa</taxon>
        <taxon>Arthropoda</taxon>
        <taxon>Hexapoda</taxon>
        <taxon>Insecta</taxon>
        <taxon>Pterygota</taxon>
        <taxon>Neoptera</taxon>
        <taxon>Endopterygota</taxon>
        <taxon>Coleoptera</taxon>
        <taxon>Polyphaga</taxon>
        <taxon>Cucujiformia</taxon>
        <taxon>Curculionidae</taxon>
        <taxon>Dryophthorinae</taxon>
        <taxon>Rhynchophorus</taxon>
    </lineage>
</organism>
<gene>
    <name evidence="2" type="ORF">GWI33_009716</name>
</gene>
<evidence type="ECO:0000256" key="1">
    <source>
        <dbReference type="SAM" id="MobiDB-lite"/>
    </source>
</evidence>
<dbReference type="Proteomes" id="UP000625711">
    <property type="component" value="Unassembled WGS sequence"/>
</dbReference>
<evidence type="ECO:0000313" key="3">
    <source>
        <dbReference type="Proteomes" id="UP000625711"/>
    </source>
</evidence>
<sequence length="61" mass="6576">VARPEKGGHVTATTFRTNGGGGGEVRGSNIAGNDERKMPLSSLRDGKEKRRKKFTKRPIPA</sequence>
<protein>
    <submittedName>
        <fullName evidence="2">Uncharacterized protein</fullName>
    </submittedName>
</protein>
<dbReference type="AlphaFoldDB" id="A0A834MFW6"/>
<feature type="compositionally biased region" description="Basic and acidic residues" evidence="1">
    <location>
        <begin position="33"/>
        <end position="48"/>
    </location>
</feature>
<name>A0A834MFW6_RHYFE</name>
<dbReference type="EMBL" id="JAACXV010005298">
    <property type="protein sequence ID" value="KAF7276854.1"/>
    <property type="molecule type" value="Genomic_DNA"/>
</dbReference>
<accession>A0A834MFW6</accession>
<comment type="caution">
    <text evidence="2">The sequence shown here is derived from an EMBL/GenBank/DDBJ whole genome shotgun (WGS) entry which is preliminary data.</text>
</comment>
<evidence type="ECO:0000313" key="2">
    <source>
        <dbReference type="EMBL" id="KAF7276854.1"/>
    </source>
</evidence>
<feature type="compositionally biased region" description="Basic residues" evidence="1">
    <location>
        <begin position="49"/>
        <end position="61"/>
    </location>
</feature>